<dbReference type="InterPro" id="IPR053181">
    <property type="entry name" value="EcdB-like_regulator"/>
</dbReference>
<reference evidence="2" key="1">
    <citation type="submission" date="2021-07" db="EMBL/GenBank/DDBJ databases">
        <authorList>
            <person name="Branca A.L. A."/>
        </authorList>
    </citation>
    <scope>NUCLEOTIDE SEQUENCE</scope>
</reference>
<evidence type="ECO:0000256" key="1">
    <source>
        <dbReference type="SAM" id="MobiDB-lite"/>
    </source>
</evidence>
<accession>A0A9W4MVL6</accession>
<evidence type="ECO:0008006" key="4">
    <source>
        <dbReference type="Google" id="ProtNLM"/>
    </source>
</evidence>
<name>A0A9W4MVL6_PENOL</name>
<dbReference type="AlphaFoldDB" id="A0A9W4MVL6"/>
<dbReference type="OrthoDB" id="445007at2759"/>
<sequence length="508" mass="57628">MEQQKDAIAQLTAQVAASPTSTQYSNPSCSPQPRYWDPYDSQHRSPVGFPPQQNRPYEVPFAIPLGHHTPTGSFFALDRIKNLIGEYPHDFFFRLEVNRPFDDFKALGTPQSYEQIERYRLQPHVIHPLVIQFLEYVHPFFPIVEESSIHALFDTFPASPKANVRTSLCLIILALGKVSLNSATIFDIEAERGHSGVEYFAPAWVNLSQGLQPDFSAEHMLPVALFYGSLYLRYIGRPLQAWQLIKRASDSVQYMINDDDLAEFHHLSRSGIEVVVERLGFPGFSISDNGSKGCQVFLAMCSIRTILSRVQESSHCITGQHPTDATTSPRKHTIGSLEKICGEFDRQLEAWFTCLPAAIKPNLDVEFPLDDPYDSYIRARYFATQHIICRPSLFLAAQSITSLPVYIFENCTKCVNSCREFIMATSYLLQKRTHSNWPRMQALLAAIFTLSIAKTTPLLETMVHDFDDLVKEAIRSIEPWARHSEAADTILGMMKTIRQKLRVSNMTT</sequence>
<protein>
    <recommendedName>
        <fullName evidence="4">Transcription factor domain-containing protein</fullName>
    </recommendedName>
</protein>
<comment type="caution">
    <text evidence="2">The sequence shown here is derived from an EMBL/GenBank/DDBJ whole genome shotgun (WGS) entry which is preliminary data.</text>
</comment>
<evidence type="ECO:0000313" key="3">
    <source>
        <dbReference type="Proteomes" id="UP001153618"/>
    </source>
</evidence>
<dbReference type="EMBL" id="CAJVOS010000038">
    <property type="protein sequence ID" value="CAG8172114.1"/>
    <property type="molecule type" value="Genomic_DNA"/>
</dbReference>
<organism evidence="2 3">
    <name type="scientific">Penicillium olsonii</name>
    <dbReference type="NCBI Taxonomy" id="99116"/>
    <lineage>
        <taxon>Eukaryota</taxon>
        <taxon>Fungi</taxon>
        <taxon>Dikarya</taxon>
        <taxon>Ascomycota</taxon>
        <taxon>Pezizomycotina</taxon>
        <taxon>Eurotiomycetes</taxon>
        <taxon>Eurotiomycetidae</taxon>
        <taxon>Eurotiales</taxon>
        <taxon>Aspergillaceae</taxon>
        <taxon>Penicillium</taxon>
    </lineage>
</organism>
<dbReference type="Proteomes" id="UP001153618">
    <property type="component" value="Unassembled WGS sequence"/>
</dbReference>
<keyword evidence="3" id="KW-1185">Reference proteome</keyword>
<proteinExistence type="predicted"/>
<gene>
    <name evidence="2" type="ORF">POLS_LOCUS6693</name>
</gene>
<feature type="compositionally biased region" description="Polar residues" evidence="1">
    <location>
        <begin position="11"/>
        <end position="31"/>
    </location>
</feature>
<feature type="region of interest" description="Disordered" evidence="1">
    <location>
        <begin position="1"/>
        <end position="35"/>
    </location>
</feature>
<evidence type="ECO:0000313" key="2">
    <source>
        <dbReference type="EMBL" id="CAG8172114.1"/>
    </source>
</evidence>
<dbReference type="CDD" id="cd12148">
    <property type="entry name" value="fungal_TF_MHR"/>
    <property type="match status" value="1"/>
</dbReference>
<dbReference type="PANTHER" id="PTHR47785">
    <property type="entry name" value="ZN(II)2CYS6 TRANSCRIPTION FACTOR (EUROFUNG)-RELATED-RELATED"/>
    <property type="match status" value="1"/>
</dbReference>